<keyword evidence="2" id="KW-1185">Reference proteome</keyword>
<accession>A0A0F4YT08</accession>
<dbReference type="RefSeq" id="XP_013327986.1">
    <property type="nucleotide sequence ID" value="XM_013472532.1"/>
</dbReference>
<dbReference type="GeneID" id="25316939"/>
<evidence type="ECO:0000313" key="2">
    <source>
        <dbReference type="Proteomes" id="UP000053958"/>
    </source>
</evidence>
<comment type="caution">
    <text evidence="1">The sequence shown here is derived from an EMBL/GenBank/DDBJ whole genome shotgun (WGS) entry which is preliminary data.</text>
</comment>
<reference evidence="1 2" key="1">
    <citation type="submission" date="2015-04" db="EMBL/GenBank/DDBJ databases">
        <authorList>
            <person name="Heijne W.H."/>
            <person name="Fedorova N.D."/>
            <person name="Nierman W.C."/>
            <person name="Vollebregt A.W."/>
            <person name="Zhao Z."/>
            <person name="Wu L."/>
            <person name="Kumar M."/>
            <person name="Stam H."/>
            <person name="van den Berg M.A."/>
            <person name="Pel H.J."/>
        </authorList>
    </citation>
    <scope>NUCLEOTIDE SEQUENCE [LARGE SCALE GENOMIC DNA]</scope>
    <source>
        <strain evidence="1 2">CBS 393.64</strain>
    </source>
</reference>
<gene>
    <name evidence="1" type="ORF">T310_4591</name>
</gene>
<sequence length="189" mass="20646">MEFVCESCGRDCRQSLIQIAFTDESRRAPNTYVLKSVVETLNAASASAAAAAALPSPPQTRKVRISSQLTDISPPASIKFLFTVKIWKSGFSCSSCPRAHHPWPASIPRGHSPGNMGPGGTIGCRHCGLGNHMKLLENYLEKQGPIQDFLAEQRHFLGLVFAASGYKKDIATIDSEDAFWIWILLSMPL</sequence>
<dbReference type="EMBL" id="LASV01000187">
    <property type="protein sequence ID" value="KKA21374.1"/>
    <property type="molecule type" value="Genomic_DNA"/>
</dbReference>
<evidence type="ECO:0000313" key="1">
    <source>
        <dbReference type="EMBL" id="KKA21374.1"/>
    </source>
</evidence>
<dbReference type="AlphaFoldDB" id="A0A0F4YT08"/>
<dbReference type="Proteomes" id="UP000053958">
    <property type="component" value="Unassembled WGS sequence"/>
</dbReference>
<proteinExistence type="predicted"/>
<organism evidence="1 2">
    <name type="scientific">Rasamsonia emersonii (strain ATCC 16479 / CBS 393.64 / IMI 116815)</name>
    <dbReference type="NCBI Taxonomy" id="1408163"/>
    <lineage>
        <taxon>Eukaryota</taxon>
        <taxon>Fungi</taxon>
        <taxon>Dikarya</taxon>
        <taxon>Ascomycota</taxon>
        <taxon>Pezizomycotina</taxon>
        <taxon>Eurotiomycetes</taxon>
        <taxon>Eurotiomycetidae</taxon>
        <taxon>Eurotiales</taxon>
        <taxon>Trichocomaceae</taxon>
        <taxon>Rasamsonia</taxon>
    </lineage>
</organism>
<protein>
    <submittedName>
        <fullName evidence="1">Uncharacterized protein</fullName>
    </submittedName>
</protein>
<name>A0A0F4YT08_RASE3</name>